<reference evidence="1" key="1">
    <citation type="journal article" date="2012" name="PLoS Genet.">
        <title>Comparative analysis of the genomes of two field isolates of the rice blast fungus Magnaporthe oryzae.</title>
        <authorList>
            <person name="Xue M."/>
            <person name="Yang J."/>
            <person name="Li Z."/>
            <person name="Hu S."/>
            <person name="Yao N."/>
            <person name="Dean R.A."/>
            <person name="Zhao W."/>
            <person name="Shen M."/>
            <person name="Zhang H."/>
            <person name="Li C."/>
            <person name="Liu L."/>
            <person name="Cao L."/>
            <person name="Xu X."/>
            <person name="Xing Y."/>
            <person name="Hsiang T."/>
            <person name="Zhang Z."/>
            <person name="Xu J.R."/>
            <person name="Peng Y.L."/>
        </authorList>
    </citation>
    <scope>NUCLEOTIDE SEQUENCE</scope>
    <source>
        <strain evidence="1">Y34</strain>
    </source>
</reference>
<evidence type="ECO:0000313" key="1">
    <source>
        <dbReference type="EMBL" id="ELQ36015.1"/>
    </source>
</evidence>
<organism evidence="1">
    <name type="scientific">Pyricularia oryzae (strain Y34)</name>
    <name type="common">Rice blast fungus</name>
    <name type="synonym">Magnaporthe oryzae</name>
    <dbReference type="NCBI Taxonomy" id="1143189"/>
    <lineage>
        <taxon>Eukaryota</taxon>
        <taxon>Fungi</taxon>
        <taxon>Dikarya</taxon>
        <taxon>Ascomycota</taxon>
        <taxon>Pezizomycotina</taxon>
        <taxon>Sordariomycetes</taxon>
        <taxon>Sordariomycetidae</taxon>
        <taxon>Magnaporthales</taxon>
        <taxon>Pyriculariaceae</taxon>
        <taxon>Pyricularia</taxon>
    </lineage>
</organism>
<name>A0AA97NTF0_PYRO3</name>
<sequence>YRRAWSCRIHAPLISSVLVQLLYLFTRPLRISDPKKSEKVTLPSLEEVGKR</sequence>
<dbReference type="Proteomes" id="UP000011086">
    <property type="component" value="Unassembled WGS sequence"/>
</dbReference>
<proteinExistence type="predicted"/>
<dbReference type="AlphaFoldDB" id="A0AA97NTF0"/>
<accession>A0AA97NTF0</accession>
<dbReference type="EMBL" id="JH793387">
    <property type="protein sequence ID" value="ELQ36015.1"/>
    <property type="molecule type" value="Genomic_DNA"/>
</dbReference>
<feature type="non-terminal residue" evidence="1">
    <location>
        <position position="1"/>
    </location>
</feature>
<protein>
    <submittedName>
        <fullName evidence="1">Uncharacterized protein</fullName>
    </submittedName>
</protein>
<gene>
    <name evidence="1" type="ORF">OOU_Y34scaffold00670g2</name>
</gene>